<sequence>MTSLRQKYVSPQIRRTITQYLIDNSEFQTVSTLDAIHVVRKRVPQCELSDHELGDLIAKSAIDVGFDVSFDGDGSHL</sequence>
<dbReference type="AlphaFoldDB" id="A0A1R3V8T2"/>
<organism evidence="1 2">
    <name type="scientific">Mesorhizobium prunaredense</name>
    <dbReference type="NCBI Taxonomy" id="1631249"/>
    <lineage>
        <taxon>Bacteria</taxon>
        <taxon>Pseudomonadati</taxon>
        <taxon>Pseudomonadota</taxon>
        <taxon>Alphaproteobacteria</taxon>
        <taxon>Hyphomicrobiales</taxon>
        <taxon>Phyllobacteriaceae</taxon>
        <taxon>Mesorhizobium</taxon>
    </lineage>
</organism>
<evidence type="ECO:0000313" key="1">
    <source>
        <dbReference type="EMBL" id="SIT55659.1"/>
    </source>
</evidence>
<proteinExistence type="predicted"/>
<keyword evidence="2" id="KW-1185">Reference proteome</keyword>
<dbReference type="Proteomes" id="UP000188388">
    <property type="component" value="Unassembled WGS sequence"/>
</dbReference>
<name>A0A1R3V8T2_9HYPH</name>
<reference evidence="2" key="1">
    <citation type="submission" date="2017-01" db="EMBL/GenBank/DDBJ databases">
        <authorList>
            <person name="Brunel B."/>
        </authorList>
    </citation>
    <scope>NUCLEOTIDE SEQUENCE [LARGE SCALE GENOMIC DNA]</scope>
</reference>
<dbReference type="RefSeq" id="WP_077378278.1">
    <property type="nucleotide sequence ID" value="NZ_FTPD01000015.1"/>
</dbReference>
<accession>A0A1R3V8T2</accession>
<protein>
    <submittedName>
        <fullName evidence="1">Uncharacterized protein</fullName>
    </submittedName>
</protein>
<dbReference type="STRING" id="1631249.BQ8794_220223"/>
<gene>
    <name evidence="1" type="ORF">BQ8794_220223</name>
</gene>
<evidence type="ECO:0000313" key="2">
    <source>
        <dbReference type="Proteomes" id="UP000188388"/>
    </source>
</evidence>
<dbReference type="EMBL" id="FTPD01000015">
    <property type="protein sequence ID" value="SIT55659.1"/>
    <property type="molecule type" value="Genomic_DNA"/>
</dbReference>